<evidence type="ECO:0000256" key="2">
    <source>
        <dbReference type="ARBA" id="ARBA00022676"/>
    </source>
</evidence>
<dbReference type="GO" id="GO:0016020">
    <property type="term" value="C:membrane"/>
    <property type="evidence" value="ECO:0007669"/>
    <property type="project" value="InterPro"/>
</dbReference>
<feature type="transmembrane region" description="Helical" evidence="7">
    <location>
        <begin position="256"/>
        <end position="279"/>
    </location>
</feature>
<feature type="transmembrane region" description="Helical" evidence="7">
    <location>
        <begin position="291"/>
        <end position="314"/>
    </location>
</feature>
<protein>
    <recommendedName>
        <fullName evidence="8">ArnT-like N-terminal domain-containing protein</fullName>
    </recommendedName>
</protein>
<dbReference type="GO" id="GO:0012505">
    <property type="term" value="C:endomembrane system"/>
    <property type="evidence" value="ECO:0007669"/>
    <property type="project" value="UniProtKB-SubCell"/>
</dbReference>
<dbReference type="GO" id="GO:0000030">
    <property type="term" value="F:mannosyltransferase activity"/>
    <property type="evidence" value="ECO:0007669"/>
    <property type="project" value="InterPro"/>
</dbReference>
<dbReference type="EMBL" id="MHCJ01000003">
    <property type="protein sequence ID" value="OGY18092.1"/>
    <property type="molecule type" value="Genomic_DNA"/>
</dbReference>
<keyword evidence="5 7" id="KW-1133">Transmembrane helix</keyword>
<evidence type="ECO:0000256" key="5">
    <source>
        <dbReference type="ARBA" id="ARBA00022989"/>
    </source>
</evidence>
<organism evidence="9 10">
    <name type="scientific">Candidatus Chisholmbacteria bacterium RIFCSPHIGHO2_01_FULL_52_32</name>
    <dbReference type="NCBI Taxonomy" id="1797591"/>
    <lineage>
        <taxon>Bacteria</taxon>
        <taxon>Candidatus Chisholmiibacteriota</taxon>
    </lineage>
</organism>
<feature type="transmembrane region" description="Helical" evidence="7">
    <location>
        <begin position="167"/>
        <end position="185"/>
    </location>
</feature>
<evidence type="ECO:0000259" key="8">
    <source>
        <dbReference type="Pfam" id="PF02366"/>
    </source>
</evidence>
<evidence type="ECO:0000256" key="3">
    <source>
        <dbReference type="ARBA" id="ARBA00022679"/>
    </source>
</evidence>
<feature type="transmembrane region" description="Helical" evidence="7">
    <location>
        <begin position="219"/>
        <end position="236"/>
    </location>
</feature>
<feature type="domain" description="ArnT-like N-terminal" evidence="8">
    <location>
        <begin position="161"/>
        <end position="290"/>
    </location>
</feature>
<dbReference type="AlphaFoldDB" id="A0A1G1VRS2"/>
<name>A0A1G1VRS2_9BACT</name>
<evidence type="ECO:0000256" key="7">
    <source>
        <dbReference type="SAM" id="Phobius"/>
    </source>
</evidence>
<comment type="subcellular location">
    <subcellularLocation>
        <location evidence="1">Endomembrane system</location>
        <topology evidence="1">Multi-pass membrane protein</topology>
    </subcellularLocation>
</comment>
<evidence type="ECO:0000256" key="1">
    <source>
        <dbReference type="ARBA" id="ARBA00004127"/>
    </source>
</evidence>
<evidence type="ECO:0000313" key="10">
    <source>
        <dbReference type="Proteomes" id="UP000179233"/>
    </source>
</evidence>
<dbReference type="Proteomes" id="UP000179233">
    <property type="component" value="Unassembled WGS sequence"/>
</dbReference>
<accession>A0A1G1VRS2</accession>
<reference evidence="9 10" key="1">
    <citation type="journal article" date="2016" name="Nat. Commun.">
        <title>Thousands of microbial genomes shed light on interconnected biogeochemical processes in an aquifer system.</title>
        <authorList>
            <person name="Anantharaman K."/>
            <person name="Brown C.T."/>
            <person name="Hug L.A."/>
            <person name="Sharon I."/>
            <person name="Castelle C.J."/>
            <person name="Probst A.J."/>
            <person name="Thomas B.C."/>
            <person name="Singh A."/>
            <person name="Wilkins M.J."/>
            <person name="Karaoz U."/>
            <person name="Brodie E.L."/>
            <person name="Williams K.H."/>
            <person name="Hubbard S.S."/>
            <person name="Banfield J.F."/>
        </authorList>
    </citation>
    <scope>NUCLEOTIDE SEQUENCE [LARGE SCALE GENOMIC DNA]</scope>
</reference>
<evidence type="ECO:0000256" key="4">
    <source>
        <dbReference type="ARBA" id="ARBA00022692"/>
    </source>
</evidence>
<dbReference type="Pfam" id="PF02366">
    <property type="entry name" value="PMT"/>
    <property type="match status" value="1"/>
</dbReference>
<proteinExistence type="predicted"/>
<evidence type="ECO:0000313" key="9">
    <source>
        <dbReference type="EMBL" id="OGY18092.1"/>
    </source>
</evidence>
<feature type="transmembrane region" description="Helical" evidence="7">
    <location>
        <begin position="369"/>
        <end position="388"/>
    </location>
</feature>
<feature type="transmembrane region" description="Helical" evidence="7">
    <location>
        <begin position="191"/>
        <end position="212"/>
    </location>
</feature>
<gene>
    <name evidence="9" type="ORF">A2786_01045</name>
</gene>
<feature type="transmembrane region" description="Helical" evidence="7">
    <location>
        <begin position="12"/>
        <end position="31"/>
    </location>
</feature>
<keyword evidence="6 7" id="KW-0472">Membrane</keyword>
<keyword evidence="2" id="KW-0328">Glycosyltransferase</keyword>
<sequence length="463" mass="53560">MVKQKQSNKNRSLVHAFLFIGLFAAISYCYFSSLRSHRFQIDEWSFIRKSYYLDLYLNRNFSDPRWYSRDDPAQPKVGAYIYGIMLRLAGMRDIEKSLHETGFTRTTQEGKRWWDDLLYRRIKVPRSELVSRPACFFRRSTFTQTQSDFPQELLPHLKIIWMGRRTSLLFTLGAVILLFCFARVMKSFLLGFLSALLVALNPLMFSSGSLAMTDSMQQFFFNINLLLTWFFLKAVGKQNSKRALALSLFLGVNAALSLGVKVSGVLILPFQTLIFLSLFMLQKKRNKPRGILLRSGGLLIASFLTVFVALHPYLYRDTARHFLAIFTNRLEISERDQRLLPIWAVQTRQKAIEFILGRNLLPQGTYTNFPIGKVPIDGLLFLAGLWFVRKKAIYEFSRRKMLSSELILLLWAAVAIGGLILYLQNDWPRYYLPAEVAITLFQAYAIAELSRQAFEIISHKGVR</sequence>
<feature type="transmembrane region" description="Helical" evidence="7">
    <location>
        <begin position="408"/>
        <end position="424"/>
    </location>
</feature>
<dbReference type="GO" id="GO:0006493">
    <property type="term" value="P:protein O-linked glycosylation"/>
    <property type="evidence" value="ECO:0007669"/>
    <property type="project" value="InterPro"/>
</dbReference>
<keyword evidence="4 7" id="KW-0812">Transmembrane</keyword>
<evidence type="ECO:0000256" key="6">
    <source>
        <dbReference type="ARBA" id="ARBA00023136"/>
    </source>
</evidence>
<dbReference type="InterPro" id="IPR003342">
    <property type="entry name" value="ArnT-like_N"/>
</dbReference>
<comment type="caution">
    <text evidence="9">The sequence shown here is derived from an EMBL/GenBank/DDBJ whole genome shotgun (WGS) entry which is preliminary data.</text>
</comment>
<keyword evidence="3" id="KW-0808">Transferase</keyword>